<evidence type="ECO:0000313" key="6">
    <source>
        <dbReference type="EMBL" id="OSD05777.1"/>
    </source>
</evidence>
<feature type="region of interest" description="Disordered" evidence="4">
    <location>
        <begin position="165"/>
        <end position="185"/>
    </location>
</feature>
<dbReference type="PANTHER" id="PTHR45789">
    <property type="entry name" value="FI18025P1"/>
    <property type="match status" value="1"/>
</dbReference>
<dbReference type="Proteomes" id="UP000193067">
    <property type="component" value="Unassembled WGS sequence"/>
</dbReference>
<dbReference type="SUPFAM" id="SSF47095">
    <property type="entry name" value="HMG-box"/>
    <property type="match status" value="1"/>
</dbReference>
<evidence type="ECO:0000313" key="7">
    <source>
        <dbReference type="Proteomes" id="UP000193067"/>
    </source>
</evidence>
<dbReference type="GO" id="GO:0000981">
    <property type="term" value="F:DNA-binding transcription factor activity, RNA polymerase II-specific"/>
    <property type="evidence" value="ECO:0007669"/>
    <property type="project" value="TreeGrafter"/>
</dbReference>
<feature type="DNA-binding region" description="HMG box" evidence="3">
    <location>
        <begin position="95"/>
        <end position="164"/>
    </location>
</feature>
<dbReference type="InterPro" id="IPR036910">
    <property type="entry name" value="HMG_box_dom_sf"/>
</dbReference>
<name>A0A1Y2IXG4_TRAC3</name>
<dbReference type="Gene3D" id="1.10.30.10">
    <property type="entry name" value="High mobility group box domain"/>
    <property type="match status" value="1"/>
</dbReference>
<protein>
    <recommendedName>
        <fullName evidence="5">HMG box domain-containing protein</fullName>
    </recommendedName>
</protein>
<dbReference type="GO" id="GO:0005634">
    <property type="term" value="C:nucleus"/>
    <property type="evidence" value="ECO:0007669"/>
    <property type="project" value="UniProtKB-UniRule"/>
</dbReference>
<dbReference type="EMBL" id="KZ084092">
    <property type="protein sequence ID" value="OSD05777.1"/>
    <property type="molecule type" value="Genomic_DNA"/>
</dbReference>
<evidence type="ECO:0000256" key="4">
    <source>
        <dbReference type="SAM" id="MobiDB-lite"/>
    </source>
</evidence>
<evidence type="ECO:0000256" key="1">
    <source>
        <dbReference type="ARBA" id="ARBA00023125"/>
    </source>
</evidence>
<feature type="region of interest" description="Disordered" evidence="4">
    <location>
        <begin position="217"/>
        <end position="286"/>
    </location>
</feature>
<feature type="compositionally biased region" description="Basic residues" evidence="4">
    <location>
        <begin position="236"/>
        <end position="253"/>
    </location>
</feature>
<feature type="region of interest" description="Disordered" evidence="4">
    <location>
        <begin position="40"/>
        <end position="100"/>
    </location>
</feature>
<evidence type="ECO:0000259" key="5">
    <source>
        <dbReference type="PROSITE" id="PS50118"/>
    </source>
</evidence>
<gene>
    <name evidence="6" type="ORF">PYCCODRAFT_1475262</name>
</gene>
<dbReference type="GO" id="GO:0000978">
    <property type="term" value="F:RNA polymerase II cis-regulatory region sequence-specific DNA binding"/>
    <property type="evidence" value="ECO:0007669"/>
    <property type="project" value="TreeGrafter"/>
</dbReference>
<dbReference type="PANTHER" id="PTHR45789:SF2">
    <property type="entry name" value="FI18025P1"/>
    <property type="match status" value="1"/>
</dbReference>
<keyword evidence="2 3" id="KW-0539">Nucleus</keyword>
<feature type="compositionally biased region" description="Basic residues" evidence="4">
    <location>
        <begin position="85"/>
        <end position="94"/>
    </location>
</feature>
<dbReference type="OrthoDB" id="6247875at2759"/>
<feature type="compositionally biased region" description="Basic residues" evidence="4">
    <location>
        <begin position="1"/>
        <end position="14"/>
    </location>
</feature>
<evidence type="ECO:0000256" key="2">
    <source>
        <dbReference type="ARBA" id="ARBA00023242"/>
    </source>
</evidence>
<dbReference type="AlphaFoldDB" id="A0A1Y2IXG4"/>
<reference evidence="6 7" key="1">
    <citation type="journal article" date="2015" name="Biotechnol. Biofuels">
        <title>Enhanced degradation of softwood versus hardwood by the white-rot fungus Pycnoporus coccineus.</title>
        <authorList>
            <person name="Couturier M."/>
            <person name="Navarro D."/>
            <person name="Chevret D."/>
            <person name="Henrissat B."/>
            <person name="Piumi F."/>
            <person name="Ruiz-Duenas F.J."/>
            <person name="Martinez A.T."/>
            <person name="Grigoriev I.V."/>
            <person name="Riley R."/>
            <person name="Lipzen A."/>
            <person name="Berrin J.G."/>
            <person name="Master E.R."/>
            <person name="Rosso M.N."/>
        </authorList>
    </citation>
    <scope>NUCLEOTIDE SEQUENCE [LARGE SCALE GENOMIC DNA]</scope>
    <source>
        <strain evidence="6 7">BRFM310</strain>
    </source>
</reference>
<feature type="domain" description="HMG box" evidence="5">
    <location>
        <begin position="95"/>
        <end position="164"/>
    </location>
</feature>
<keyword evidence="1 3" id="KW-0238">DNA-binding</keyword>
<sequence>MPAFRNVRRSRRLSRQPPRDPGSDEYDIYDLELLYPDEVASSSAVTTPEVHLPPADETGEPEIDPDSPLLSPSPKPSILPGQRTSHSRKKKPGHIPRPPNAFMIFRSELWSKEKIKSTVERDHRQISRIAGNLWNQLNDKEREPYKRRAEEAKVEHARLYPQYKYSPIYRREKPAKRKPKQDYADKIQRCHTVAQLIQQGFEGDDLKKELDKRARRGFVEDEHDETPSHIKPPRQPSKKVSARSHPRRSRRSKMKDEDEYAPSHHEDTPIRDSFIKDESESPALRLPSLCPPDLVDTFIPTSDIPPLDLGESCLDEEVKFTNPFASASASASESRSPASFMGGPLSPDHCSLSDEFLAATAEEPKLRSSPPLEDFTGLFAPGSSFDSVDAATFSPTLPYDNPYYAPEYYPGGLSSEVDFSEWMRYEE</sequence>
<dbReference type="SMART" id="SM00398">
    <property type="entry name" value="HMG"/>
    <property type="match status" value="1"/>
</dbReference>
<dbReference type="InterPro" id="IPR009071">
    <property type="entry name" value="HMG_box_dom"/>
</dbReference>
<dbReference type="Pfam" id="PF00505">
    <property type="entry name" value="HMG_box"/>
    <property type="match status" value="1"/>
</dbReference>
<dbReference type="PROSITE" id="PS50118">
    <property type="entry name" value="HMG_BOX_2"/>
    <property type="match status" value="1"/>
</dbReference>
<feature type="compositionally biased region" description="Basic and acidic residues" evidence="4">
    <location>
        <begin position="261"/>
        <end position="279"/>
    </location>
</feature>
<dbReference type="CDD" id="cd01389">
    <property type="entry name" value="HMG-box_ROX1-like"/>
    <property type="match status" value="1"/>
</dbReference>
<organism evidence="6 7">
    <name type="scientific">Trametes coccinea (strain BRFM310)</name>
    <name type="common">Pycnoporus coccineus</name>
    <dbReference type="NCBI Taxonomy" id="1353009"/>
    <lineage>
        <taxon>Eukaryota</taxon>
        <taxon>Fungi</taxon>
        <taxon>Dikarya</taxon>
        <taxon>Basidiomycota</taxon>
        <taxon>Agaricomycotina</taxon>
        <taxon>Agaricomycetes</taxon>
        <taxon>Polyporales</taxon>
        <taxon>Polyporaceae</taxon>
        <taxon>Trametes</taxon>
    </lineage>
</organism>
<proteinExistence type="predicted"/>
<dbReference type="STRING" id="1353009.A0A1Y2IXG4"/>
<feature type="compositionally biased region" description="Basic and acidic residues" evidence="4">
    <location>
        <begin position="217"/>
        <end position="228"/>
    </location>
</feature>
<dbReference type="InterPro" id="IPR051356">
    <property type="entry name" value="SOX/SOX-like_TF"/>
</dbReference>
<feature type="region of interest" description="Disordered" evidence="4">
    <location>
        <begin position="1"/>
        <end position="26"/>
    </location>
</feature>
<evidence type="ECO:0000256" key="3">
    <source>
        <dbReference type="PROSITE-ProRule" id="PRU00267"/>
    </source>
</evidence>
<keyword evidence="7" id="KW-1185">Reference proteome</keyword>
<accession>A0A1Y2IXG4</accession>